<dbReference type="GO" id="GO:0051213">
    <property type="term" value="F:dioxygenase activity"/>
    <property type="evidence" value="ECO:0007669"/>
    <property type="project" value="UniProtKB-KW"/>
</dbReference>
<dbReference type="PROSITE" id="PS51296">
    <property type="entry name" value="RIESKE"/>
    <property type="match status" value="1"/>
</dbReference>
<keyword evidence="7" id="KW-0560">Oxidoreductase</keyword>
<feature type="domain" description="Rieske" evidence="6">
    <location>
        <begin position="19"/>
        <end position="113"/>
    </location>
</feature>
<dbReference type="RefSeq" id="WP_076431645.1">
    <property type="nucleotide sequence ID" value="NZ_FTNO01000005.1"/>
</dbReference>
<keyword evidence="1" id="KW-0001">2Fe-2S</keyword>
<proteinExistence type="predicted"/>
<dbReference type="InterPro" id="IPR017941">
    <property type="entry name" value="Rieske_2Fe-2S"/>
</dbReference>
<keyword evidence="4" id="KW-0411">Iron-sulfur</keyword>
<dbReference type="EMBL" id="FTNO01000005">
    <property type="protein sequence ID" value="SIR80068.1"/>
    <property type="molecule type" value="Genomic_DNA"/>
</dbReference>
<evidence type="ECO:0000256" key="4">
    <source>
        <dbReference type="ARBA" id="ARBA00023014"/>
    </source>
</evidence>
<protein>
    <submittedName>
        <fullName evidence="7">Ferredoxin subunit of nitrite reductase or a ring-hydroxylating dioxygenase</fullName>
    </submittedName>
</protein>
<dbReference type="AlphaFoldDB" id="A0A1N7DWA2"/>
<dbReference type="Proteomes" id="UP000186914">
    <property type="component" value="Unassembled WGS sequence"/>
</dbReference>
<reference evidence="8" key="1">
    <citation type="submission" date="2017-01" db="EMBL/GenBank/DDBJ databases">
        <authorList>
            <person name="Varghese N."/>
            <person name="Submissions S."/>
        </authorList>
    </citation>
    <scope>NUCLEOTIDE SEQUENCE [LARGE SCALE GENOMIC DNA]</scope>
    <source>
        <strain evidence="8">CGMCC 1.7737</strain>
    </source>
</reference>
<comment type="cofactor">
    <cofactor evidence="5">
        <name>[2Fe-2S] cluster</name>
        <dbReference type="ChEBI" id="CHEBI:190135"/>
    </cofactor>
</comment>
<dbReference type="GO" id="GO:0051537">
    <property type="term" value="F:2 iron, 2 sulfur cluster binding"/>
    <property type="evidence" value="ECO:0007669"/>
    <property type="project" value="UniProtKB-KW"/>
</dbReference>
<keyword evidence="2" id="KW-0479">Metal-binding</keyword>
<dbReference type="GO" id="GO:0046872">
    <property type="term" value="F:metal ion binding"/>
    <property type="evidence" value="ECO:0007669"/>
    <property type="project" value="UniProtKB-KW"/>
</dbReference>
<evidence type="ECO:0000256" key="5">
    <source>
        <dbReference type="ARBA" id="ARBA00034078"/>
    </source>
</evidence>
<keyword evidence="7" id="KW-0223">Dioxygenase</keyword>
<dbReference type="PANTHER" id="PTHR21496">
    <property type="entry name" value="FERREDOXIN-RELATED"/>
    <property type="match status" value="1"/>
</dbReference>
<dbReference type="OrthoDB" id="246327at2157"/>
<dbReference type="Pfam" id="PF00355">
    <property type="entry name" value="Rieske"/>
    <property type="match status" value="1"/>
</dbReference>
<dbReference type="PANTHER" id="PTHR21496:SF0">
    <property type="entry name" value="RIESKE DOMAIN-CONTAINING PROTEIN"/>
    <property type="match status" value="1"/>
</dbReference>
<keyword evidence="8" id="KW-1185">Reference proteome</keyword>
<dbReference type="CDD" id="cd03467">
    <property type="entry name" value="Rieske"/>
    <property type="match status" value="1"/>
</dbReference>
<accession>A0A1N7DWA2</accession>
<evidence type="ECO:0000256" key="1">
    <source>
        <dbReference type="ARBA" id="ARBA00022714"/>
    </source>
</evidence>
<dbReference type="SUPFAM" id="SSF50022">
    <property type="entry name" value="ISP domain"/>
    <property type="match status" value="1"/>
</dbReference>
<evidence type="ECO:0000313" key="7">
    <source>
        <dbReference type="EMBL" id="SIR80068.1"/>
    </source>
</evidence>
<dbReference type="Gene3D" id="2.102.10.10">
    <property type="entry name" value="Rieske [2Fe-2S] iron-sulphur domain"/>
    <property type="match status" value="1"/>
</dbReference>
<organism evidence="7 8">
    <name type="scientific">Haladaptatus litoreus</name>
    <dbReference type="NCBI Taxonomy" id="553468"/>
    <lineage>
        <taxon>Archaea</taxon>
        <taxon>Methanobacteriati</taxon>
        <taxon>Methanobacteriota</taxon>
        <taxon>Stenosarchaea group</taxon>
        <taxon>Halobacteria</taxon>
        <taxon>Halobacteriales</taxon>
        <taxon>Haladaptataceae</taxon>
        <taxon>Haladaptatus</taxon>
    </lineage>
</organism>
<keyword evidence="3" id="KW-0408">Iron</keyword>
<evidence type="ECO:0000256" key="3">
    <source>
        <dbReference type="ARBA" id="ARBA00023004"/>
    </source>
</evidence>
<evidence type="ECO:0000313" key="8">
    <source>
        <dbReference type="Proteomes" id="UP000186914"/>
    </source>
</evidence>
<dbReference type="InterPro" id="IPR036922">
    <property type="entry name" value="Rieske_2Fe-2S_sf"/>
</dbReference>
<gene>
    <name evidence="7" type="ORF">SAMN05421858_3798</name>
</gene>
<evidence type="ECO:0000256" key="2">
    <source>
        <dbReference type="ARBA" id="ARBA00022723"/>
    </source>
</evidence>
<name>A0A1N7DWA2_9EURY</name>
<evidence type="ECO:0000259" key="6">
    <source>
        <dbReference type="PROSITE" id="PS51296"/>
    </source>
</evidence>
<sequence length="590" mass="65932">MATDETGDSTKPGTDQSFVRVADADELREEGRLLVNRNGRSLALFYHEGEFRAVDNRCPHMGFPLTEGSVEDGILTCHWHHARFELSCGDTFDPWADDVQAFPIEERDGDIYVNTTPKRDAPPEEHWTERLETGLEENLRLVVAKSVIGLSNADVPDSEPLRIGAAFGTRYREQGWSSGLTIHSCMANVLPDLGADDRPRALYTGLRHVASDCQGESPRFDQPSFETEEVPADRLRKWFRDCVEVRDRDGAERCLQTAIATLEPEQVAEILYTAATDHLYLDAGHSFDFINKSLELLDHIGWEHAETVLPSVIPRLTDAQRSEELSSWTQPIDLAELLFDSFDQLPELVEAGNEKTWNEPDDFTEILLSDDPHEILNALKDAIRSGATCEELADRVSFASLMRVAQFGTANEFSDWNTVHHTLTYNNAVQQAAKRASSTALYRGVLAGAMSVYLDRFLNTPPTPVPTIDSSDANPEDLREELLETFDEEGNVNAAGAIVAEHFSAGGDPGKLKETLGQALLREDAGFHTLQNLEASFAQFDLRDDEEEKELALISLARYMGAHFPTRREAEQTYVIADRLNRGEKIHESN</sequence>